<organism evidence="1">
    <name type="scientific">Cucumis melo</name>
    <name type="common">Muskmelon</name>
    <dbReference type="NCBI Taxonomy" id="3656"/>
    <lineage>
        <taxon>Eukaryota</taxon>
        <taxon>Viridiplantae</taxon>
        <taxon>Streptophyta</taxon>
        <taxon>Embryophyta</taxon>
        <taxon>Tracheophyta</taxon>
        <taxon>Spermatophyta</taxon>
        <taxon>Magnoliopsida</taxon>
        <taxon>eudicotyledons</taxon>
        <taxon>Gunneridae</taxon>
        <taxon>Pentapetalae</taxon>
        <taxon>rosids</taxon>
        <taxon>fabids</taxon>
        <taxon>Cucurbitales</taxon>
        <taxon>Cucurbitaceae</taxon>
        <taxon>Benincaseae</taxon>
        <taxon>Cucumis</taxon>
    </lineage>
</organism>
<sequence length="42" mass="4941">MDILLELQHIIISSHATIKHIKEWFTENGYLQDIDQRNTTSS</sequence>
<dbReference type="AlphaFoldDB" id="A0A9I9E7V3"/>
<name>A0A9I9E7V3_CUCME</name>
<accession>A0A9I9E7V3</accession>
<dbReference type="Gramene" id="MELO3C029999.2.1">
    <property type="protein sequence ID" value="MELO3C029999.2.1"/>
    <property type="gene ID" value="MELO3C029999.2"/>
</dbReference>
<proteinExistence type="predicted"/>
<protein>
    <submittedName>
        <fullName evidence="1">Uncharacterized protein</fullName>
    </submittedName>
</protein>
<evidence type="ECO:0000313" key="1">
    <source>
        <dbReference type="EnsemblPlants" id="MELO3C029999.2.1"/>
    </source>
</evidence>
<dbReference type="EnsemblPlants" id="MELO3C029999.2.1">
    <property type="protein sequence ID" value="MELO3C029999.2.1"/>
    <property type="gene ID" value="MELO3C029999.2"/>
</dbReference>
<reference evidence="1" key="1">
    <citation type="submission" date="2023-03" db="UniProtKB">
        <authorList>
            <consortium name="EnsemblPlants"/>
        </authorList>
    </citation>
    <scope>IDENTIFICATION</scope>
</reference>